<proteinExistence type="predicted"/>
<dbReference type="KEGG" id="muo:115478940"/>
<protein>
    <submittedName>
        <fullName evidence="4 5">Small integral membrane protein 30</fullName>
    </submittedName>
</protein>
<evidence type="ECO:0000256" key="2">
    <source>
        <dbReference type="SAM" id="SignalP"/>
    </source>
</evidence>
<dbReference type="PANTHER" id="PTHR36878">
    <property type="entry name" value="SMALL INTEGRAL MEMBRANE PROTEIN 30"/>
    <property type="match status" value="1"/>
</dbReference>
<dbReference type="RefSeq" id="XP_030072459.1">
    <property type="nucleotide sequence ID" value="XM_030216599.1"/>
</dbReference>
<evidence type="ECO:0000256" key="1">
    <source>
        <dbReference type="SAM" id="Phobius"/>
    </source>
</evidence>
<keyword evidence="3" id="KW-1185">Reference proteome</keyword>
<dbReference type="Pfam" id="PF15873">
    <property type="entry name" value="DUF4730"/>
    <property type="match status" value="1"/>
</dbReference>
<dbReference type="GeneID" id="115478940"/>
<evidence type="ECO:0000313" key="5">
    <source>
        <dbReference type="RefSeq" id="XP_030072459.1"/>
    </source>
</evidence>
<dbReference type="InterPro" id="IPR031742">
    <property type="entry name" value="DUF4730"/>
</dbReference>
<feature type="chain" id="PRO_5044652606" evidence="2">
    <location>
        <begin position="27"/>
        <end position="61"/>
    </location>
</feature>
<dbReference type="AlphaFoldDB" id="A0A6P7Z9T9"/>
<evidence type="ECO:0000313" key="3">
    <source>
        <dbReference type="Proteomes" id="UP000515156"/>
    </source>
</evidence>
<dbReference type="CTD" id="401397"/>
<keyword evidence="2" id="KW-0732">Signal</keyword>
<keyword evidence="1" id="KW-0472">Membrane</keyword>
<dbReference type="PANTHER" id="PTHR36878:SF1">
    <property type="entry name" value="SMALL INTEGRAL MEMBRANE PROTEIN 30"/>
    <property type="match status" value="1"/>
</dbReference>
<reference evidence="4 5" key="1">
    <citation type="submission" date="2025-04" db="UniProtKB">
        <authorList>
            <consortium name="RefSeq"/>
        </authorList>
    </citation>
    <scope>IDENTIFICATION</scope>
</reference>
<organism evidence="3 5">
    <name type="scientific">Microcaecilia unicolor</name>
    <dbReference type="NCBI Taxonomy" id="1415580"/>
    <lineage>
        <taxon>Eukaryota</taxon>
        <taxon>Metazoa</taxon>
        <taxon>Chordata</taxon>
        <taxon>Craniata</taxon>
        <taxon>Vertebrata</taxon>
        <taxon>Euteleostomi</taxon>
        <taxon>Amphibia</taxon>
        <taxon>Gymnophiona</taxon>
        <taxon>Siphonopidae</taxon>
        <taxon>Microcaecilia</taxon>
    </lineage>
</organism>
<keyword evidence="1" id="KW-0812">Transmembrane</keyword>
<accession>A0A6P7Z9T9</accession>
<dbReference type="RefSeq" id="XP_030072458.1">
    <property type="nucleotide sequence ID" value="XM_030216598.1"/>
</dbReference>
<sequence>MAGLDYTPRCLLAFLPLLGLLPTAEAMDGGNAVALLLGIIIGIFGFCVCLGYYAKKRNEQL</sequence>
<feature type="transmembrane region" description="Helical" evidence="1">
    <location>
        <begin position="36"/>
        <end position="54"/>
    </location>
</feature>
<name>A0A6P7Z9T9_9AMPH</name>
<evidence type="ECO:0000313" key="4">
    <source>
        <dbReference type="RefSeq" id="XP_030072458.1"/>
    </source>
</evidence>
<gene>
    <name evidence="4 5" type="primary">SMIM30</name>
</gene>
<feature type="signal peptide" evidence="2">
    <location>
        <begin position="1"/>
        <end position="26"/>
    </location>
</feature>
<dbReference type="Proteomes" id="UP000515156">
    <property type="component" value="Chromosome 10"/>
</dbReference>
<keyword evidence="1" id="KW-1133">Transmembrane helix</keyword>